<keyword evidence="10" id="KW-1185">Reference proteome</keyword>
<dbReference type="EMBL" id="KV878209">
    <property type="protein sequence ID" value="OJJ40407.1"/>
    <property type="molecule type" value="Genomic_DNA"/>
</dbReference>
<dbReference type="GO" id="GO:0071037">
    <property type="term" value="P:nuclear polyadenylation-dependent snRNA catabolic process"/>
    <property type="evidence" value="ECO:0007669"/>
    <property type="project" value="TreeGrafter"/>
</dbReference>
<dbReference type="Gene3D" id="4.10.60.10">
    <property type="entry name" value="Zinc finger, CCHC-type"/>
    <property type="match status" value="1"/>
</dbReference>
<feature type="compositionally biased region" description="Gly residues" evidence="7">
    <location>
        <begin position="598"/>
        <end position="610"/>
    </location>
</feature>
<sequence length="629" mass="67767">MPGSSGDDNDSRTASVGGQRTRGNGSTEPSRQNSQDPISNANNKKRRRGKTGDRETRDFVPQGGSFSANPLQVDPDSTSSSGSDSSSDKEESDNSDDGSADPSKDNPHAGSTAPAINWNKGRKSAVRTTLGGRANKAAESKPVSQFDAVNGKYWRSGSASASSDAEEAKNRDEDMEEGEVDESSAGSDQMHDSGDSDDSESLGSEADDSIMLNIGSRSQGNSPSKNQNGQASLDNDGSDPEARPASLLNGSASHAQNGIIETPVQTKEGALQSFSKRYPTAPTALADLERKDMEVQARFMFYDRDINDIDLQLPVACTECLREGHLAEVCPSRECVHCGAWNQHQSSFCPSWRRCQKCRERGHDEARCTSPLKGSASETPCDLCGSPEHLELQCDNMWKIPRPVPSSGSVFVSISCSHCASNRHIMGDCPSLPRPILSSSWTLKGLDESLVTNTNSVVGARRGGAPMTRGQRGNGGMKIRGRADQRSPSPDSDDMMSRPGQRPPIGRNNSNRPNIRIGSGIGKNKNLGPGGPDYDSRRDYRDRQDYYGNHSRQRSMSPNTRPGRGRGRDSWQPAPRSPPRGRGRPAPRNTRGGDRGGRGGGRGNKRGGNGDAYRPMPSSGKKAWDKYRL</sequence>
<dbReference type="AlphaFoldDB" id="A0A1L9RZZ1"/>
<organism evidence="9 10">
    <name type="scientific">Aspergillus wentii DTO 134E9</name>
    <dbReference type="NCBI Taxonomy" id="1073089"/>
    <lineage>
        <taxon>Eukaryota</taxon>
        <taxon>Fungi</taxon>
        <taxon>Dikarya</taxon>
        <taxon>Ascomycota</taxon>
        <taxon>Pezizomycotina</taxon>
        <taxon>Eurotiomycetes</taxon>
        <taxon>Eurotiomycetidae</taxon>
        <taxon>Eurotiales</taxon>
        <taxon>Aspergillaceae</taxon>
        <taxon>Aspergillus</taxon>
        <taxon>Aspergillus subgen. Cremei</taxon>
    </lineage>
</organism>
<reference evidence="10" key="1">
    <citation type="journal article" date="2017" name="Genome Biol.">
        <title>Comparative genomics reveals high biological diversity and specific adaptations in the industrially and medically important fungal genus Aspergillus.</title>
        <authorList>
            <person name="de Vries R.P."/>
            <person name="Riley R."/>
            <person name="Wiebenga A."/>
            <person name="Aguilar-Osorio G."/>
            <person name="Amillis S."/>
            <person name="Uchima C.A."/>
            <person name="Anderluh G."/>
            <person name="Asadollahi M."/>
            <person name="Askin M."/>
            <person name="Barry K."/>
            <person name="Battaglia E."/>
            <person name="Bayram O."/>
            <person name="Benocci T."/>
            <person name="Braus-Stromeyer S.A."/>
            <person name="Caldana C."/>
            <person name="Canovas D."/>
            <person name="Cerqueira G.C."/>
            <person name="Chen F."/>
            <person name="Chen W."/>
            <person name="Choi C."/>
            <person name="Clum A."/>
            <person name="Dos Santos R.A."/>
            <person name="Damasio A.R."/>
            <person name="Diallinas G."/>
            <person name="Emri T."/>
            <person name="Fekete E."/>
            <person name="Flipphi M."/>
            <person name="Freyberg S."/>
            <person name="Gallo A."/>
            <person name="Gournas C."/>
            <person name="Habgood R."/>
            <person name="Hainaut M."/>
            <person name="Harispe M.L."/>
            <person name="Henrissat B."/>
            <person name="Hilden K.S."/>
            <person name="Hope R."/>
            <person name="Hossain A."/>
            <person name="Karabika E."/>
            <person name="Karaffa L."/>
            <person name="Karanyi Z."/>
            <person name="Krasevec N."/>
            <person name="Kuo A."/>
            <person name="Kusch H."/>
            <person name="LaButti K."/>
            <person name="Lagendijk E.L."/>
            <person name="Lapidus A."/>
            <person name="Levasseur A."/>
            <person name="Lindquist E."/>
            <person name="Lipzen A."/>
            <person name="Logrieco A.F."/>
            <person name="MacCabe A."/>
            <person name="Maekelae M.R."/>
            <person name="Malavazi I."/>
            <person name="Melin P."/>
            <person name="Meyer V."/>
            <person name="Mielnichuk N."/>
            <person name="Miskei M."/>
            <person name="Molnar A.P."/>
            <person name="Mule G."/>
            <person name="Ngan C.Y."/>
            <person name="Orejas M."/>
            <person name="Orosz E."/>
            <person name="Ouedraogo J.P."/>
            <person name="Overkamp K.M."/>
            <person name="Park H.-S."/>
            <person name="Perrone G."/>
            <person name="Piumi F."/>
            <person name="Punt P.J."/>
            <person name="Ram A.F."/>
            <person name="Ramon A."/>
            <person name="Rauscher S."/>
            <person name="Record E."/>
            <person name="Riano-Pachon D.M."/>
            <person name="Robert V."/>
            <person name="Roehrig J."/>
            <person name="Ruller R."/>
            <person name="Salamov A."/>
            <person name="Salih N.S."/>
            <person name="Samson R.A."/>
            <person name="Sandor E."/>
            <person name="Sanguinetti M."/>
            <person name="Schuetze T."/>
            <person name="Sepcic K."/>
            <person name="Shelest E."/>
            <person name="Sherlock G."/>
            <person name="Sophianopoulou V."/>
            <person name="Squina F.M."/>
            <person name="Sun H."/>
            <person name="Susca A."/>
            <person name="Todd R.B."/>
            <person name="Tsang A."/>
            <person name="Unkles S.E."/>
            <person name="van de Wiele N."/>
            <person name="van Rossen-Uffink D."/>
            <person name="Oliveira J.V."/>
            <person name="Vesth T.C."/>
            <person name="Visser J."/>
            <person name="Yu J.-H."/>
            <person name="Zhou M."/>
            <person name="Andersen M.R."/>
            <person name="Archer D.B."/>
            <person name="Baker S.E."/>
            <person name="Benoit I."/>
            <person name="Brakhage A.A."/>
            <person name="Braus G.H."/>
            <person name="Fischer R."/>
            <person name="Frisvad J.C."/>
            <person name="Goldman G.H."/>
            <person name="Houbraken J."/>
            <person name="Oakley B."/>
            <person name="Pocsi I."/>
            <person name="Scazzocchio C."/>
            <person name="Seiboth B."/>
            <person name="vanKuyk P.A."/>
            <person name="Wortman J."/>
            <person name="Dyer P.S."/>
            <person name="Grigoriev I.V."/>
        </authorList>
    </citation>
    <scope>NUCLEOTIDE SEQUENCE [LARGE SCALE GENOMIC DNA]</scope>
    <source>
        <strain evidence="10">DTO 134E9</strain>
    </source>
</reference>
<dbReference type="SMART" id="SM00343">
    <property type="entry name" value="ZnF_C2HC"/>
    <property type="match status" value="5"/>
</dbReference>
<dbReference type="GeneID" id="63748206"/>
<feature type="domain" description="CCHC-type" evidence="8">
    <location>
        <begin position="380"/>
        <end position="396"/>
    </location>
</feature>
<dbReference type="InterPro" id="IPR036875">
    <property type="entry name" value="Znf_CCHC_sf"/>
</dbReference>
<feature type="region of interest" description="Disordered" evidence="7">
    <location>
        <begin position="1"/>
        <end position="260"/>
    </location>
</feature>
<feature type="domain" description="CCHC-type" evidence="8">
    <location>
        <begin position="334"/>
        <end position="351"/>
    </location>
</feature>
<feature type="compositionally biased region" description="Acidic residues" evidence="7">
    <location>
        <begin position="195"/>
        <end position="208"/>
    </location>
</feature>
<evidence type="ECO:0000256" key="5">
    <source>
        <dbReference type="ARBA" id="ARBA00022833"/>
    </source>
</evidence>
<evidence type="ECO:0000256" key="2">
    <source>
        <dbReference type="ARBA" id="ARBA00022723"/>
    </source>
</evidence>
<feature type="domain" description="CCHC-type" evidence="8">
    <location>
        <begin position="354"/>
        <end position="370"/>
    </location>
</feature>
<gene>
    <name evidence="9" type="ORF">ASPWEDRAFT_22589</name>
</gene>
<dbReference type="SUPFAM" id="SSF57756">
    <property type="entry name" value="Retrovirus zinc finger-like domains"/>
    <property type="match status" value="1"/>
</dbReference>
<keyword evidence="2" id="KW-0479">Metal-binding</keyword>
<dbReference type="RefSeq" id="XP_040694083.1">
    <property type="nucleotide sequence ID" value="XM_040832358.1"/>
</dbReference>
<dbReference type="GO" id="GO:0003723">
    <property type="term" value="F:RNA binding"/>
    <property type="evidence" value="ECO:0007669"/>
    <property type="project" value="TreeGrafter"/>
</dbReference>
<keyword evidence="3" id="KW-0677">Repeat</keyword>
<feature type="compositionally biased region" description="Low complexity" evidence="7">
    <location>
        <begin position="74"/>
        <end position="85"/>
    </location>
</feature>
<dbReference type="Proteomes" id="UP000184383">
    <property type="component" value="Unassembled WGS sequence"/>
</dbReference>
<dbReference type="InterPro" id="IPR001878">
    <property type="entry name" value="Znf_CCHC"/>
</dbReference>
<evidence type="ECO:0000256" key="1">
    <source>
        <dbReference type="ARBA" id="ARBA00004123"/>
    </source>
</evidence>
<feature type="compositionally biased region" description="Acidic residues" evidence="7">
    <location>
        <begin position="173"/>
        <end position="182"/>
    </location>
</feature>
<dbReference type="GO" id="GO:0071038">
    <property type="term" value="P:TRAMP-dependent tRNA surveillance pathway"/>
    <property type="evidence" value="ECO:0007669"/>
    <property type="project" value="TreeGrafter"/>
</dbReference>
<dbReference type="PANTHER" id="PTHR46543:SF1">
    <property type="entry name" value="ZINC FINGER CCHC DOMAIN-CONTAINING PROTEIN 7"/>
    <property type="match status" value="1"/>
</dbReference>
<feature type="domain" description="CCHC-type" evidence="8">
    <location>
        <begin position="316"/>
        <end position="332"/>
    </location>
</feature>
<name>A0A1L9RZZ1_ASPWE</name>
<keyword evidence="6" id="KW-0539">Nucleus</keyword>
<evidence type="ECO:0000313" key="9">
    <source>
        <dbReference type="EMBL" id="OJJ40407.1"/>
    </source>
</evidence>
<dbReference type="GO" id="GO:0071035">
    <property type="term" value="P:nuclear polyadenylation-dependent rRNA catabolic process"/>
    <property type="evidence" value="ECO:0007669"/>
    <property type="project" value="TreeGrafter"/>
</dbReference>
<dbReference type="GO" id="GO:0031499">
    <property type="term" value="C:TRAMP complex"/>
    <property type="evidence" value="ECO:0007669"/>
    <property type="project" value="TreeGrafter"/>
</dbReference>
<evidence type="ECO:0000256" key="7">
    <source>
        <dbReference type="SAM" id="MobiDB-lite"/>
    </source>
</evidence>
<feature type="compositionally biased region" description="Basic and acidic residues" evidence="7">
    <location>
        <begin position="534"/>
        <end position="545"/>
    </location>
</feature>
<dbReference type="OrthoDB" id="7608935at2759"/>
<feature type="compositionally biased region" description="Polar residues" evidence="7">
    <location>
        <begin position="12"/>
        <end position="42"/>
    </location>
</feature>
<feature type="domain" description="CCHC-type" evidence="8">
    <location>
        <begin position="415"/>
        <end position="431"/>
    </location>
</feature>
<evidence type="ECO:0000313" key="10">
    <source>
        <dbReference type="Proteomes" id="UP000184383"/>
    </source>
</evidence>
<evidence type="ECO:0000256" key="3">
    <source>
        <dbReference type="ARBA" id="ARBA00022737"/>
    </source>
</evidence>
<feature type="compositionally biased region" description="Polar residues" evidence="7">
    <location>
        <begin position="215"/>
        <end position="235"/>
    </location>
</feature>
<comment type="subcellular location">
    <subcellularLocation>
        <location evidence="1">Nucleus</location>
    </subcellularLocation>
</comment>
<dbReference type="GO" id="GO:0071036">
    <property type="term" value="P:nuclear polyadenylation-dependent snoRNA catabolic process"/>
    <property type="evidence" value="ECO:0007669"/>
    <property type="project" value="TreeGrafter"/>
</dbReference>
<dbReference type="GO" id="GO:0008270">
    <property type="term" value="F:zinc ion binding"/>
    <property type="evidence" value="ECO:0007669"/>
    <property type="project" value="UniProtKB-KW"/>
</dbReference>
<keyword evidence="5" id="KW-0862">Zinc</keyword>
<dbReference type="PANTHER" id="PTHR46543">
    <property type="entry name" value="ZINC FINGER CCHC DOMAIN-CONTAINING PROTEIN 7"/>
    <property type="match status" value="1"/>
</dbReference>
<feature type="compositionally biased region" description="Acidic residues" evidence="7">
    <location>
        <begin position="90"/>
        <end position="99"/>
    </location>
</feature>
<keyword evidence="4" id="KW-0863">Zinc-finger</keyword>
<protein>
    <recommendedName>
        <fullName evidence="8">CCHC-type domain-containing protein</fullName>
    </recommendedName>
</protein>
<dbReference type="GO" id="GO:0071031">
    <property type="term" value="P:nuclear mRNA surveillance of mRNA 3'-end processing"/>
    <property type="evidence" value="ECO:0007669"/>
    <property type="project" value="TreeGrafter"/>
</dbReference>
<dbReference type="VEuPathDB" id="FungiDB:ASPWEDRAFT_22589"/>
<dbReference type="InterPro" id="IPR051644">
    <property type="entry name" value="TRAMP_AT-DNA-binding"/>
</dbReference>
<evidence type="ECO:0000256" key="4">
    <source>
        <dbReference type="ARBA" id="ARBA00022771"/>
    </source>
</evidence>
<accession>A0A1L9RZZ1</accession>
<dbReference type="STRING" id="1073089.A0A1L9RZZ1"/>
<dbReference type="GO" id="GO:0071039">
    <property type="term" value="P:nuclear polyadenylation-dependent CUT catabolic process"/>
    <property type="evidence" value="ECO:0007669"/>
    <property type="project" value="TreeGrafter"/>
</dbReference>
<evidence type="ECO:0000256" key="6">
    <source>
        <dbReference type="ARBA" id="ARBA00023242"/>
    </source>
</evidence>
<proteinExistence type="predicted"/>
<evidence type="ECO:0000259" key="8">
    <source>
        <dbReference type="SMART" id="SM00343"/>
    </source>
</evidence>
<feature type="region of interest" description="Disordered" evidence="7">
    <location>
        <begin position="457"/>
        <end position="629"/>
    </location>
</feature>